<dbReference type="SUPFAM" id="SSF47413">
    <property type="entry name" value="lambda repressor-like DNA-binding domains"/>
    <property type="match status" value="1"/>
</dbReference>
<dbReference type="RefSeq" id="WP_254416857.1">
    <property type="nucleotide sequence ID" value="NZ_BAAAJB010000003.1"/>
</dbReference>
<accession>A0ABY5CZL1</accession>
<organism evidence="2 3">
    <name type="scientific">Nocardiopsis exhalans</name>
    <dbReference type="NCBI Taxonomy" id="163604"/>
    <lineage>
        <taxon>Bacteria</taxon>
        <taxon>Bacillati</taxon>
        <taxon>Actinomycetota</taxon>
        <taxon>Actinomycetes</taxon>
        <taxon>Streptosporangiales</taxon>
        <taxon>Nocardiopsidaceae</taxon>
        <taxon>Nocardiopsis</taxon>
    </lineage>
</organism>
<dbReference type="EMBL" id="CP099837">
    <property type="protein sequence ID" value="USY17279.1"/>
    <property type="molecule type" value="Genomic_DNA"/>
</dbReference>
<dbReference type="Proteomes" id="UP001055940">
    <property type="component" value="Chromosome"/>
</dbReference>
<dbReference type="Gene3D" id="1.10.260.40">
    <property type="entry name" value="lambda repressor-like DNA-binding domains"/>
    <property type="match status" value="1"/>
</dbReference>
<evidence type="ECO:0000259" key="1">
    <source>
        <dbReference type="PROSITE" id="PS50943"/>
    </source>
</evidence>
<dbReference type="SMART" id="SM00530">
    <property type="entry name" value="HTH_XRE"/>
    <property type="match status" value="1"/>
</dbReference>
<gene>
    <name evidence="2" type="ORF">NE857_18170</name>
</gene>
<proteinExistence type="predicted"/>
<dbReference type="Pfam" id="PF13560">
    <property type="entry name" value="HTH_31"/>
    <property type="match status" value="1"/>
</dbReference>
<reference evidence="2" key="1">
    <citation type="submission" date="2022-06" db="EMBL/GenBank/DDBJ databases">
        <authorList>
            <person name="Ping M."/>
        </authorList>
    </citation>
    <scope>NUCLEOTIDE SEQUENCE</scope>
    <source>
        <strain evidence="2">JCM11759T</strain>
    </source>
</reference>
<dbReference type="InterPro" id="IPR010982">
    <property type="entry name" value="Lambda_DNA-bd_dom_sf"/>
</dbReference>
<protein>
    <submittedName>
        <fullName evidence="2">DUF5753 domain-containing protein</fullName>
    </submittedName>
</protein>
<sequence>MRTRLSLSVRGKRLLRELKRLRDERRMSPEDVAGQLGWHKTKLYRIERGESRLILDDLDELLELYGVRSPERESLFKLGKDAWKRGWWLAYRDLYQGESFFVMENDAARIGIYSPSQLPGLFQTEDYARIVIRTMVPEATTEEVERQVTARMERQGILARKEPPQVFAVLDEIALRRGVQPETVQKDQLEQLVELAKRPNITIRIIPLDAGLYMGQWGQFTLFEFPDAEDTPVAYQEGLFGDVYVEDPGDLARYRVSAAHTSDAALNPTESQALIEKLAEESYG</sequence>
<evidence type="ECO:0000313" key="2">
    <source>
        <dbReference type="EMBL" id="USY17279.1"/>
    </source>
</evidence>
<dbReference type="Pfam" id="PF19054">
    <property type="entry name" value="DUF5753"/>
    <property type="match status" value="1"/>
</dbReference>
<evidence type="ECO:0000313" key="3">
    <source>
        <dbReference type="Proteomes" id="UP001055940"/>
    </source>
</evidence>
<dbReference type="PROSITE" id="PS50943">
    <property type="entry name" value="HTH_CROC1"/>
    <property type="match status" value="1"/>
</dbReference>
<name>A0ABY5CZL1_9ACTN</name>
<keyword evidence="3" id="KW-1185">Reference proteome</keyword>
<dbReference type="InterPro" id="IPR043917">
    <property type="entry name" value="DUF5753"/>
</dbReference>
<dbReference type="InterPro" id="IPR001387">
    <property type="entry name" value="Cro/C1-type_HTH"/>
</dbReference>
<feature type="domain" description="HTH cro/C1-type" evidence="1">
    <location>
        <begin position="18"/>
        <end position="72"/>
    </location>
</feature>